<dbReference type="GO" id="GO:0003676">
    <property type="term" value="F:nucleic acid binding"/>
    <property type="evidence" value="ECO:0007669"/>
    <property type="project" value="InterPro"/>
</dbReference>
<proteinExistence type="predicted"/>
<accession>A0A0R2DBY3</accession>
<feature type="domain" description="HNH" evidence="1">
    <location>
        <begin position="5"/>
        <end position="43"/>
    </location>
</feature>
<dbReference type="GO" id="GO:0008270">
    <property type="term" value="F:zinc ion binding"/>
    <property type="evidence" value="ECO:0007669"/>
    <property type="project" value="InterPro"/>
</dbReference>
<dbReference type="Pfam" id="PF01844">
    <property type="entry name" value="HNH"/>
    <property type="match status" value="1"/>
</dbReference>
<dbReference type="InterPro" id="IPR002711">
    <property type="entry name" value="HNH"/>
</dbReference>
<dbReference type="Proteomes" id="UP000051589">
    <property type="component" value="Unassembled WGS sequence"/>
</dbReference>
<dbReference type="PATRIC" id="fig|1423803.3.peg.1115"/>
<protein>
    <recommendedName>
        <fullName evidence="1">HNH domain-containing protein</fullName>
    </recommendedName>
</protein>
<evidence type="ECO:0000313" key="2">
    <source>
        <dbReference type="EMBL" id="KRN01342.1"/>
    </source>
</evidence>
<dbReference type="EMBL" id="AYZH01000025">
    <property type="protein sequence ID" value="KRN01342.1"/>
    <property type="molecule type" value="Genomic_DNA"/>
</dbReference>
<dbReference type="CDD" id="cd00085">
    <property type="entry name" value="HNHc"/>
    <property type="match status" value="1"/>
</dbReference>
<evidence type="ECO:0000313" key="3">
    <source>
        <dbReference type="Proteomes" id="UP000051589"/>
    </source>
</evidence>
<organism evidence="2 3">
    <name type="scientific">Levilactobacillus senmaizukei DSM 21775 = NBRC 103853</name>
    <dbReference type="NCBI Taxonomy" id="1423803"/>
    <lineage>
        <taxon>Bacteria</taxon>
        <taxon>Bacillati</taxon>
        <taxon>Bacillota</taxon>
        <taxon>Bacilli</taxon>
        <taxon>Lactobacillales</taxon>
        <taxon>Lactobacillaceae</taxon>
        <taxon>Levilactobacillus</taxon>
    </lineage>
</organism>
<gene>
    <name evidence="2" type="ORF">FD13_GL001101</name>
</gene>
<sequence length="76" mass="8560">MQGIITPAKTADHIVPIEFDETLKANVDNLAVICSKCHRRKTDWEQRYYGTGQGNELRQVAEITDVSAINALMNKQ</sequence>
<dbReference type="InterPro" id="IPR003615">
    <property type="entry name" value="HNH_nuc"/>
</dbReference>
<dbReference type="STRING" id="1423803.FD13_GL001101"/>
<reference evidence="2 3" key="1">
    <citation type="journal article" date="2015" name="Genome Announc.">
        <title>Expanding the biotechnology potential of lactobacilli through comparative genomics of 213 strains and associated genera.</title>
        <authorList>
            <person name="Sun Z."/>
            <person name="Harris H.M."/>
            <person name="McCann A."/>
            <person name="Guo C."/>
            <person name="Argimon S."/>
            <person name="Zhang W."/>
            <person name="Yang X."/>
            <person name="Jeffery I.B."/>
            <person name="Cooney J.C."/>
            <person name="Kagawa T.F."/>
            <person name="Liu W."/>
            <person name="Song Y."/>
            <person name="Salvetti E."/>
            <person name="Wrobel A."/>
            <person name="Rasinkangas P."/>
            <person name="Parkhill J."/>
            <person name="Rea M.C."/>
            <person name="O'Sullivan O."/>
            <person name="Ritari J."/>
            <person name="Douillard F.P."/>
            <person name="Paul Ross R."/>
            <person name="Yang R."/>
            <person name="Briner A.E."/>
            <person name="Felis G.E."/>
            <person name="de Vos W.M."/>
            <person name="Barrangou R."/>
            <person name="Klaenhammer T.R."/>
            <person name="Caufield P.W."/>
            <person name="Cui Y."/>
            <person name="Zhang H."/>
            <person name="O'Toole P.W."/>
        </authorList>
    </citation>
    <scope>NUCLEOTIDE SEQUENCE [LARGE SCALE GENOMIC DNA]</scope>
    <source>
        <strain evidence="2 3">DSM 21775</strain>
    </source>
</reference>
<keyword evidence="3" id="KW-1185">Reference proteome</keyword>
<dbReference type="AlphaFoldDB" id="A0A0R2DBY3"/>
<dbReference type="Gene3D" id="1.10.30.50">
    <property type="match status" value="1"/>
</dbReference>
<comment type="caution">
    <text evidence="2">The sequence shown here is derived from an EMBL/GenBank/DDBJ whole genome shotgun (WGS) entry which is preliminary data.</text>
</comment>
<name>A0A0R2DBY3_9LACO</name>
<evidence type="ECO:0000259" key="1">
    <source>
        <dbReference type="Pfam" id="PF01844"/>
    </source>
</evidence>
<dbReference type="GO" id="GO:0004519">
    <property type="term" value="F:endonuclease activity"/>
    <property type="evidence" value="ECO:0007669"/>
    <property type="project" value="InterPro"/>
</dbReference>